<accession>A0A3D2SRP1</accession>
<gene>
    <name evidence="1" type="ORF">DHW29_15630</name>
</gene>
<reference evidence="1 2" key="1">
    <citation type="journal article" date="2018" name="Nat. Biotechnol.">
        <title>A standardized bacterial taxonomy based on genome phylogeny substantially revises the tree of life.</title>
        <authorList>
            <person name="Parks D.H."/>
            <person name="Chuvochina M."/>
            <person name="Waite D.W."/>
            <person name="Rinke C."/>
            <person name="Skarshewski A."/>
            <person name="Chaumeil P.A."/>
            <person name="Hugenholtz P."/>
        </authorList>
    </citation>
    <scope>NUCLEOTIDE SEQUENCE [LARGE SCALE GENOMIC DNA]</scope>
    <source>
        <strain evidence="1">UBA9669</strain>
    </source>
</reference>
<sequence>MSQSESNHKNVLVEQSTELQQQEFERLNLKELGLQPEDFAQVMDAHQTLTDMTHSSVSEYGKDIATKTSTYTDELLNLVQNKDLDTTG</sequence>
<evidence type="ECO:0000313" key="2">
    <source>
        <dbReference type="Proteomes" id="UP000263596"/>
    </source>
</evidence>
<name>A0A3D2SRP1_9GAMM</name>
<organism evidence="1 2">
    <name type="scientific">Acinetobacter ursingii</name>
    <dbReference type="NCBI Taxonomy" id="108980"/>
    <lineage>
        <taxon>Bacteria</taxon>
        <taxon>Pseudomonadati</taxon>
        <taxon>Pseudomonadota</taxon>
        <taxon>Gammaproteobacteria</taxon>
        <taxon>Moraxellales</taxon>
        <taxon>Moraxellaceae</taxon>
        <taxon>Acinetobacter</taxon>
    </lineage>
</organism>
<dbReference type="Proteomes" id="UP000263596">
    <property type="component" value="Unassembled WGS sequence"/>
</dbReference>
<comment type="caution">
    <text evidence="1">The sequence shown here is derived from an EMBL/GenBank/DDBJ whole genome shotgun (WGS) entry which is preliminary data.</text>
</comment>
<proteinExistence type="predicted"/>
<protein>
    <submittedName>
        <fullName evidence="1">Toxic anion resistance protein</fullName>
    </submittedName>
</protein>
<dbReference type="EMBL" id="DPVE01000285">
    <property type="protein sequence ID" value="HCK31462.1"/>
    <property type="molecule type" value="Genomic_DNA"/>
</dbReference>
<dbReference type="AlphaFoldDB" id="A0A3D2SRP1"/>
<feature type="non-terminal residue" evidence="1">
    <location>
        <position position="88"/>
    </location>
</feature>
<evidence type="ECO:0000313" key="1">
    <source>
        <dbReference type="EMBL" id="HCK31462.1"/>
    </source>
</evidence>